<proteinExistence type="predicted"/>
<evidence type="ECO:0000313" key="2">
    <source>
        <dbReference type="Proteomes" id="UP000569914"/>
    </source>
</evidence>
<keyword evidence="2" id="KW-1185">Reference proteome</keyword>
<reference evidence="1 2" key="1">
    <citation type="submission" date="2020-07" db="EMBL/GenBank/DDBJ databases">
        <title>Sequencing the genomes of 1000 actinobacteria strains.</title>
        <authorList>
            <person name="Klenk H.-P."/>
        </authorList>
    </citation>
    <scope>NUCLEOTIDE SEQUENCE [LARGE SCALE GENOMIC DNA]</scope>
    <source>
        <strain evidence="1 2">DSM 22083</strain>
    </source>
</reference>
<organism evidence="1 2">
    <name type="scientific">Microlunatus parietis</name>
    <dbReference type="NCBI Taxonomy" id="682979"/>
    <lineage>
        <taxon>Bacteria</taxon>
        <taxon>Bacillati</taxon>
        <taxon>Actinomycetota</taxon>
        <taxon>Actinomycetes</taxon>
        <taxon>Propionibacteriales</taxon>
        <taxon>Propionibacteriaceae</taxon>
        <taxon>Microlunatus</taxon>
    </lineage>
</organism>
<accession>A0A7Y9I369</accession>
<dbReference type="EMBL" id="JACCBU010000001">
    <property type="protein sequence ID" value="NYE69297.1"/>
    <property type="molecule type" value="Genomic_DNA"/>
</dbReference>
<sequence>MLTEPRRDESFQAWILGRMLTRRTDVEVELVYRGPGRSWRNGWHVRWSNGPTELSMRRFSSDLVARSSAIDLGTLRHDRTPRGAAAAAAWLTWLSALPEAAAPQLGRFLHTTEDAFDCTEYPEFTDPVTARRAEVLASLPTSDLSGFGIPEAAVAAARNGVPALLALLDQRSDQRTTERPAAAPAIDLATERARRRARRYDRPSLVRV</sequence>
<dbReference type="Proteomes" id="UP000569914">
    <property type="component" value="Unassembled WGS sequence"/>
</dbReference>
<comment type="caution">
    <text evidence="1">The sequence shown here is derived from an EMBL/GenBank/DDBJ whole genome shotgun (WGS) entry which is preliminary data.</text>
</comment>
<name>A0A7Y9I369_9ACTN</name>
<protein>
    <submittedName>
        <fullName evidence="1">Uncharacterized protein</fullName>
    </submittedName>
</protein>
<dbReference type="AlphaFoldDB" id="A0A7Y9I369"/>
<gene>
    <name evidence="1" type="ORF">BKA15_000626</name>
</gene>
<evidence type="ECO:0000313" key="1">
    <source>
        <dbReference type="EMBL" id="NYE69297.1"/>
    </source>
</evidence>